<evidence type="ECO:0000256" key="1">
    <source>
        <dbReference type="SAM" id="SignalP"/>
    </source>
</evidence>
<dbReference type="AlphaFoldDB" id="A0A1L8CMJ6"/>
<feature type="chain" id="PRO_5012318259" evidence="1">
    <location>
        <begin position="24"/>
        <end position="63"/>
    </location>
</feature>
<protein>
    <submittedName>
        <fullName evidence="2">Uncharacterized protein</fullName>
    </submittedName>
</protein>
<reference evidence="2 3" key="1">
    <citation type="journal article" date="2017" name="Arch. Microbiol.">
        <title>Mariprofundus micogutta sp. nov., a novel iron-oxidizing zetaproteobacterium isolated from a deep-sea hydrothermal field at the Bayonnaise knoll of the Izu-Ogasawara arc, and a description of Mariprofundales ord. nov. and Zetaproteobacteria classis nov.</title>
        <authorList>
            <person name="Makita H."/>
            <person name="Tanaka E."/>
            <person name="Mitsunobu S."/>
            <person name="Miyazaki M."/>
            <person name="Nunoura T."/>
            <person name="Uematsu K."/>
            <person name="Takaki Y."/>
            <person name="Nishi S."/>
            <person name="Shimamura S."/>
            <person name="Takai K."/>
        </authorList>
    </citation>
    <scope>NUCLEOTIDE SEQUENCE [LARGE SCALE GENOMIC DNA]</scope>
    <source>
        <strain evidence="2 3">ET2</strain>
    </source>
</reference>
<keyword evidence="1" id="KW-0732">Signal</keyword>
<proteinExistence type="predicted"/>
<feature type="signal peptide" evidence="1">
    <location>
        <begin position="1"/>
        <end position="23"/>
    </location>
</feature>
<name>A0A1L8CMJ6_9PROT</name>
<accession>A0A1L8CMJ6</accession>
<gene>
    <name evidence="2" type="ORF">MMIC_P1093</name>
</gene>
<comment type="caution">
    <text evidence="2">The sequence shown here is derived from an EMBL/GenBank/DDBJ whole genome shotgun (WGS) entry which is preliminary data.</text>
</comment>
<evidence type="ECO:0000313" key="2">
    <source>
        <dbReference type="EMBL" id="GAV20131.1"/>
    </source>
</evidence>
<sequence>MRYIAMCAILSLSFLAAVQVSNAQTETSETTVSSTNVVTASSSEALLPVSAAQVMIYHRSLSI</sequence>
<organism evidence="2 3">
    <name type="scientific">Mariprofundus micogutta</name>
    <dbReference type="NCBI Taxonomy" id="1921010"/>
    <lineage>
        <taxon>Bacteria</taxon>
        <taxon>Pseudomonadati</taxon>
        <taxon>Pseudomonadota</taxon>
        <taxon>Candidatius Mariprofundia</taxon>
        <taxon>Mariprofundales</taxon>
        <taxon>Mariprofundaceae</taxon>
        <taxon>Mariprofundus</taxon>
    </lineage>
</organism>
<evidence type="ECO:0000313" key="3">
    <source>
        <dbReference type="Proteomes" id="UP000231632"/>
    </source>
</evidence>
<keyword evidence="3" id="KW-1185">Reference proteome</keyword>
<dbReference type="Proteomes" id="UP000231632">
    <property type="component" value="Unassembled WGS sequence"/>
</dbReference>
<dbReference type="EMBL" id="BDFD01000007">
    <property type="protein sequence ID" value="GAV20131.1"/>
    <property type="molecule type" value="Genomic_DNA"/>
</dbReference>